<comment type="caution">
    <text evidence="3">The sequence shown here is derived from an EMBL/GenBank/DDBJ whole genome shotgun (WGS) entry which is preliminary data.</text>
</comment>
<dbReference type="EMBL" id="PKMF04000274">
    <property type="protein sequence ID" value="KAK7839874.1"/>
    <property type="molecule type" value="Genomic_DNA"/>
</dbReference>
<keyword evidence="2" id="KW-0067">ATP-binding</keyword>
<dbReference type="GO" id="GO:0140662">
    <property type="term" value="F:ATP-dependent protein folding chaperone"/>
    <property type="evidence" value="ECO:0007669"/>
    <property type="project" value="InterPro"/>
</dbReference>
<dbReference type="Gene3D" id="3.90.640.10">
    <property type="entry name" value="Actin, Chain A, domain 4"/>
    <property type="match status" value="1"/>
</dbReference>
<sequence>MPSFNLSSKDKHALRLTESAEKVKTELSSLTQTNISLPFITSTVNAPKHIDTTLTRDRARASDSAVRLSSTIVFSVIGVSLEFSNAESGKAEMEVPTVYSGKSVVLFIIEIPKLDELLIDLVGNSTSATRAYNCYKKFYDPDSWFPEHGSVHGIAMAGKRLQEMPIPSH</sequence>
<dbReference type="InterPro" id="IPR043129">
    <property type="entry name" value="ATPase_NBD"/>
</dbReference>
<dbReference type="Proteomes" id="UP000237347">
    <property type="component" value="Unassembled WGS sequence"/>
</dbReference>
<keyword evidence="3" id="KW-0346">Stress response</keyword>
<evidence type="ECO:0000256" key="1">
    <source>
        <dbReference type="ARBA" id="ARBA00022741"/>
    </source>
</evidence>
<dbReference type="SUPFAM" id="SSF53067">
    <property type="entry name" value="Actin-like ATPase domain"/>
    <property type="match status" value="1"/>
</dbReference>
<dbReference type="InterPro" id="IPR013126">
    <property type="entry name" value="Hsp_70_fam"/>
</dbReference>
<evidence type="ECO:0000313" key="3">
    <source>
        <dbReference type="EMBL" id="KAK7839874.1"/>
    </source>
</evidence>
<name>A0AAW0KKZ0_QUESU</name>
<dbReference type="Pfam" id="PF00012">
    <property type="entry name" value="HSP70"/>
    <property type="match status" value="1"/>
</dbReference>
<dbReference type="FunFam" id="3.90.640.10:FF:000003">
    <property type="entry name" value="Molecular chaperone DnaK"/>
    <property type="match status" value="1"/>
</dbReference>
<accession>A0AAW0KKZ0</accession>
<dbReference type="AlphaFoldDB" id="A0AAW0KKZ0"/>
<proteinExistence type="predicted"/>
<protein>
    <submittedName>
        <fullName evidence="3">Stromal 70 kDa heat shock-related protein</fullName>
    </submittedName>
</protein>
<organism evidence="3 4">
    <name type="scientific">Quercus suber</name>
    <name type="common">Cork oak</name>
    <dbReference type="NCBI Taxonomy" id="58331"/>
    <lineage>
        <taxon>Eukaryota</taxon>
        <taxon>Viridiplantae</taxon>
        <taxon>Streptophyta</taxon>
        <taxon>Embryophyta</taxon>
        <taxon>Tracheophyta</taxon>
        <taxon>Spermatophyta</taxon>
        <taxon>Magnoliopsida</taxon>
        <taxon>eudicotyledons</taxon>
        <taxon>Gunneridae</taxon>
        <taxon>Pentapetalae</taxon>
        <taxon>rosids</taxon>
        <taxon>fabids</taxon>
        <taxon>Fagales</taxon>
        <taxon>Fagaceae</taxon>
        <taxon>Quercus</taxon>
    </lineage>
</organism>
<keyword evidence="4" id="KW-1185">Reference proteome</keyword>
<evidence type="ECO:0000256" key="2">
    <source>
        <dbReference type="ARBA" id="ARBA00022840"/>
    </source>
</evidence>
<keyword evidence="1" id="KW-0547">Nucleotide-binding</keyword>
<evidence type="ECO:0000313" key="4">
    <source>
        <dbReference type="Proteomes" id="UP000237347"/>
    </source>
</evidence>
<gene>
    <name evidence="3" type="primary">CHSP70_2</name>
    <name evidence="3" type="ORF">CFP56_017439</name>
</gene>
<reference evidence="3 4" key="1">
    <citation type="journal article" date="2018" name="Sci. Data">
        <title>The draft genome sequence of cork oak.</title>
        <authorList>
            <person name="Ramos A.M."/>
            <person name="Usie A."/>
            <person name="Barbosa P."/>
            <person name="Barros P.M."/>
            <person name="Capote T."/>
            <person name="Chaves I."/>
            <person name="Simoes F."/>
            <person name="Abreu I."/>
            <person name="Carrasquinho I."/>
            <person name="Faro C."/>
            <person name="Guimaraes J.B."/>
            <person name="Mendonca D."/>
            <person name="Nobrega F."/>
            <person name="Rodrigues L."/>
            <person name="Saibo N.J.M."/>
            <person name="Varela M.C."/>
            <person name="Egas C."/>
            <person name="Matos J."/>
            <person name="Miguel C.M."/>
            <person name="Oliveira M.M."/>
            <person name="Ricardo C.P."/>
            <person name="Goncalves S."/>
        </authorList>
    </citation>
    <scope>NUCLEOTIDE SEQUENCE [LARGE SCALE GENOMIC DNA]</scope>
    <source>
        <strain evidence="4">cv. HL8</strain>
    </source>
</reference>
<dbReference type="GO" id="GO:0005524">
    <property type="term" value="F:ATP binding"/>
    <property type="evidence" value="ECO:0007669"/>
    <property type="project" value="UniProtKB-KW"/>
</dbReference>